<protein>
    <submittedName>
        <fullName evidence="1">Uncharacterized protein</fullName>
    </submittedName>
</protein>
<feature type="non-terminal residue" evidence="1">
    <location>
        <position position="107"/>
    </location>
</feature>
<accession>A0A813LRU4</accession>
<comment type="caution">
    <text evidence="1">The sequence shown here is derived from an EMBL/GenBank/DDBJ whole genome shotgun (WGS) entry which is preliminary data.</text>
</comment>
<gene>
    <name evidence="1" type="ORF">PGLA2088_LOCUS50613</name>
</gene>
<sequence length="107" mass="12241">DGVWPTCYHTMTKQFRKVGQGHAFVDVDHNIAVSTDYVCDYSWYNIRDFHAHPLSSQTLSFLEDFYKLPIDPGLLAWRGTDSAVDKVRMGNEDDLHKGSSALHKVLR</sequence>
<dbReference type="AlphaFoldDB" id="A0A813LRU4"/>
<evidence type="ECO:0000313" key="2">
    <source>
        <dbReference type="Proteomes" id="UP000626109"/>
    </source>
</evidence>
<evidence type="ECO:0000313" key="1">
    <source>
        <dbReference type="EMBL" id="CAE8741684.1"/>
    </source>
</evidence>
<proteinExistence type="predicted"/>
<dbReference type="Proteomes" id="UP000626109">
    <property type="component" value="Unassembled WGS sequence"/>
</dbReference>
<reference evidence="1" key="1">
    <citation type="submission" date="2021-02" db="EMBL/GenBank/DDBJ databases">
        <authorList>
            <person name="Dougan E. K."/>
            <person name="Rhodes N."/>
            <person name="Thang M."/>
            <person name="Chan C."/>
        </authorList>
    </citation>
    <scope>NUCLEOTIDE SEQUENCE</scope>
</reference>
<name>A0A813LRU4_POLGL</name>
<dbReference type="EMBL" id="CAJNNW010037419">
    <property type="protein sequence ID" value="CAE8741684.1"/>
    <property type="molecule type" value="Genomic_DNA"/>
</dbReference>
<organism evidence="1 2">
    <name type="scientific">Polarella glacialis</name>
    <name type="common">Dinoflagellate</name>
    <dbReference type="NCBI Taxonomy" id="89957"/>
    <lineage>
        <taxon>Eukaryota</taxon>
        <taxon>Sar</taxon>
        <taxon>Alveolata</taxon>
        <taxon>Dinophyceae</taxon>
        <taxon>Suessiales</taxon>
        <taxon>Suessiaceae</taxon>
        <taxon>Polarella</taxon>
    </lineage>
</organism>